<dbReference type="PANTHER" id="PTHR11581:SF0">
    <property type="entry name" value="SMALL RIBOSOMAL SUBUNIT PROTEIN ES4"/>
    <property type="match status" value="1"/>
</dbReference>
<dbReference type="Pfam" id="PF01479">
    <property type="entry name" value="S4"/>
    <property type="match status" value="1"/>
</dbReference>
<feature type="domain" description="Small ribosomal subunit protein eS4 central region" evidence="8">
    <location>
        <begin position="99"/>
        <end position="168"/>
    </location>
</feature>
<dbReference type="GO" id="GO:0006412">
    <property type="term" value="P:translation"/>
    <property type="evidence" value="ECO:0007669"/>
    <property type="project" value="InterPro"/>
</dbReference>
<dbReference type="InterPro" id="IPR002942">
    <property type="entry name" value="S4_RNA-bd"/>
</dbReference>
<dbReference type="Gene3D" id="2.40.50.740">
    <property type="match status" value="1"/>
</dbReference>
<dbReference type="GO" id="GO:0019843">
    <property type="term" value="F:rRNA binding"/>
    <property type="evidence" value="ECO:0007669"/>
    <property type="project" value="UniProtKB-KW"/>
</dbReference>
<dbReference type="RefSeq" id="WP_144732815.1">
    <property type="nucleotide sequence ID" value="NZ_ML675587.1"/>
</dbReference>
<evidence type="ECO:0000259" key="9">
    <source>
        <dbReference type="Pfam" id="PF01479"/>
    </source>
</evidence>
<reference evidence="11 12" key="1">
    <citation type="journal article" date="2019" name="Front. Microbiol.">
        <title>Ammonia Oxidation by the Arctic Terrestrial Thaumarchaeote Candidatus Nitrosocosmicus arcticus Is Stimulated by Increasing Temperatures.</title>
        <authorList>
            <person name="Alves R.J.E."/>
            <person name="Kerou M."/>
            <person name="Zappe A."/>
            <person name="Bittner R."/>
            <person name="Abby S.S."/>
            <person name="Schmidt H.A."/>
            <person name="Pfeifer K."/>
            <person name="Schleper C."/>
        </authorList>
    </citation>
    <scope>NUCLEOTIDE SEQUENCE [LARGE SCALE GENOMIC DNA]</scope>
    <source>
        <strain evidence="11 12">Kfb</strain>
    </source>
</reference>
<evidence type="ECO:0000313" key="11">
    <source>
        <dbReference type="EMBL" id="TVP39904.1"/>
    </source>
</evidence>
<protein>
    <recommendedName>
        <fullName evidence="5">Small ribosomal subunit protein eS4</fullName>
    </recommendedName>
    <alternativeName>
        <fullName evidence="6">30S ribosomal protein S4e</fullName>
    </alternativeName>
</protein>
<keyword evidence="2 7" id="KW-0694">RNA-binding</keyword>
<name>A0A557STG8_9ARCH</name>
<dbReference type="AlphaFoldDB" id="A0A557STG8"/>
<dbReference type="GO" id="GO:0003735">
    <property type="term" value="F:structural constituent of ribosome"/>
    <property type="evidence" value="ECO:0007669"/>
    <property type="project" value="InterPro"/>
</dbReference>
<dbReference type="InterPro" id="IPR038237">
    <property type="entry name" value="Ribosomal_eS4_central_sf"/>
</dbReference>
<dbReference type="GO" id="GO:0022627">
    <property type="term" value="C:cytosolic small ribosomal subunit"/>
    <property type="evidence" value="ECO:0007669"/>
    <property type="project" value="TreeGrafter"/>
</dbReference>
<dbReference type="Pfam" id="PF00900">
    <property type="entry name" value="Ribosomal_S4e"/>
    <property type="match status" value="1"/>
</dbReference>
<dbReference type="SUPFAM" id="SSF55174">
    <property type="entry name" value="Alpha-L RNA-binding motif"/>
    <property type="match status" value="1"/>
</dbReference>
<proteinExistence type="predicted"/>
<sequence>MVKKSGSTKLKRQMAPKFWDIKRKDSPFILAPRPGPYAKTKCYSIGVLIRDVLHLCSNLAEAKRILNSGQIKVDGKIRRDGRFGVGIMDVVEIVPNGVAYRMVPKGSKLLVPTQTTEKSLKLLKITSKVSYRGNKIQYGFHDGKTLISDNKDMNVGDSCLVTIPEINIEQHIKFETGCSILVVQGENAGKIGKVEEIKDGMFSLPKRVVLTLDEKTVELPVGIVMPVGVEKPVLEVLVNE</sequence>
<keyword evidence="12" id="KW-1185">Reference proteome</keyword>
<evidence type="ECO:0000256" key="4">
    <source>
        <dbReference type="ARBA" id="ARBA00023274"/>
    </source>
</evidence>
<keyword evidence="3 11" id="KW-0689">Ribosomal protein</keyword>
<evidence type="ECO:0000256" key="3">
    <source>
        <dbReference type="ARBA" id="ARBA00022980"/>
    </source>
</evidence>
<evidence type="ECO:0000259" key="8">
    <source>
        <dbReference type="Pfam" id="PF00900"/>
    </source>
</evidence>
<evidence type="ECO:0000256" key="1">
    <source>
        <dbReference type="ARBA" id="ARBA00022730"/>
    </source>
</evidence>
<dbReference type="Pfam" id="PF08071">
    <property type="entry name" value="RS4NT"/>
    <property type="match status" value="1"/>
</dbReference>
<dbReference type="PANTHER" id="PTHR11581">
    <property type="entry name" value="30S/40S RIBOSOMAL PROTEIN S4"/>
    <property type="match status" value="1"/>
</dbReference>
<accession>A0A557STG8</accession>
<comment type="caution">
    <text evidence="11">The sequence shown here is derived from an EMBL/GenBank/DDBJ whole genome shotgun (WGS) entry which is preliminary data.</text>
</comment>
<dbReference type="InterPro" id="IPR013843">
    <property type="entry name" value="Ribosomal_eS4_N"/>
</dbReference>
<dbReference type="Proteomes" id="UP000315289">
    <property type="component" value="Unassembled WGS sequence"/>
</dbReference>
<feature type="domain" description="Small ribosomal subunit protein eS4 N-terminal" evidence="10">
    <location>
        <begin position="6"/>
        <end position="36"/>
    </location>
</feature>
<dbReference type="NCBIfam" id="NF003312">
    <property type="entry name" value="PRK04313.1"/>
    <property type="match status" value="1"/>
</dbReference>
<dbReference type="InterPro" id="IPR036986">
    <property type="entry name" value="S4_RNA-bd_sf"/>
</dbReference>
<keyword evidence="1" id="KW-0699">rRNA-binding</keyword>
<evidence type="ECO:0000256" key="2">
    <source>
        <dbReference type="ARBA" id="ARBA00022884"/>
    </source>
</evidence>
<dbReference type="InterPro" id="IPR000876">
    <property type="entry name" value="Ribosomal_eS4"/>
</dbReference>
<evidence type="ECO:0000256" key="6">
    <source>
        <dbReference type="ARBA" id="ARBA00035388"/>
    </source>
</evidence>
<evidence type="ECO:0000256" key="7">
    <source>
        <dbReference type="PROSITE-ProRule" id="PRU00182"/>
    </source>
</evidence>
<dbReference type="OrthoDB" id="372073at2157"/>
<gene>
    <name evidence="11" type="primary">rps4e</name>
    <name evidence="11" type="ORF">NARC_110116</name>
</gene>
<dbReference type="InterPro" id="IPR013845">
    <property type="entry name" value="Ribosomal_eS4_central_region"/>
</dbReference>
<dbReference type="CDD" id="cd00165">
    <property type="entry name" value="S4"/>
    <property type="match status" value="1"/>
</dbReference>
<keyword evidence="4" id="KW-0687">Ribonucleoprotein</keyword>
<organism evidence="11 12">
    <name type="scientific">Candidatus Nitrosocosmicus arcticus</name>
    <dbReference type="NCBI Taxonomy" id="2035267"/>
    <lineage>
        <taxon>Archaea</taxon>
        <taxon>Nitrososphaerota</taxon>
        <taxon>Nitrososphaeria</taxon>
        <taxon>Nitrososphaerales</taxon>
        <taxon>Nitrososphaeraceae</taxon>
        <taxon>Candidatus Nitrosocosmicus</taxon>
    </lineage>
</organism>
<evidence type="ECO:0000313" key="12">
    <source>
        <dbReference type="Proteomes" id="UP000315289"/>
    </source>
</evidence>
<dbReference type="Gene3D" id="3.10.290.10">
    <property type="entry name" value="RNA-binding S4 domain"/>
    <property type="match status" value="1"/>
</dbReference>
<dbReference type="PROSITE" id="PS50889">
    <property type="entry name" value="S4"/>
    <property type="match status" value="1"/>
</dbReference>
<feature type="domain" description="RNA-binding S4" evidence="9">
    <location>
        <begin position="53"/>
        <end position="91"/>
    </location>
</feature>
<evidence type="ECO:0000259" key="10">
    <source>
        <dbReference type="Pfam" id="PF08071"/>
    </source>
</evidence>
<dbReference type="EMBL" id="VOAH01000011">
    <property type="protein sequence ID" value="TVP39904.1"/>
    <property type="molecule type" value="Genomic_DNA"/>
</dbReference>
<evidence type="ECO:0000256" key="5">
    <source>
        <dbReference type="ARBA" id="ARBA00035272"/>
    </source>
</evidence>